<evidence type="ECO:0000313" key="5">
    <source>
        <dbReference type="EMBL" id="KAL2069977.1"/>
    </source>
</evidence>
<dbReference type="SUPFAM" id="SSF53474">
    <property type="entry name" value="alpha/beta-Hydrolases"/>
    <property type="match status" value="1"/>
</dbReference>
<keyword evidence="3" id="KW-0732">Signal</keyword>
<protein>
    <recommendedName>
        <fullName evidence="3">Carboxylic ester hydrolase</fullName>
        <ecNumber evidence="3">3.1.1.-</ecNumber>
    </recommendedName>
</protein>
<dbReference type="PROSITE" id="PS00941">
    <property type="entry name" value="CARBOXYLESTERASE_B_2"/>
    <property type="match status" value="1"/>
</dbReference>
<keyword evidence="2 3" id="KW-0378">Hydrolase</keyword>
<comment type="similarity">
    <text evidence="1 3">Belongs to the type-B carboxylesterase/lipase family.</text>
</comment>
<dbReference type="Gene3D" id="3.40.50.1820">
    <property type="entry name" value="alpha/beta hydrolase"/>
    <property type="match status" value="1"/>
</dbReference>
<evidence type="ECO:0000256" key="2">
    <source>
        <dbReference type="ARBA" id="ARBA00022801"/>
    </source>
</evidence>
<keyword evidence="6" id="KW-1185">Reference proteome</keyword>
<dbReference type="InterPro" id="IPR050309">
    <property type="entry name" value="Type-B_Carboxylest/Lipase"/>
</dbReference>
<dbReference type="PROSITE" id="PS00122">
    <property type="entry name" value="CARBOXYLESTERASE_B_1"/>
    <property type="match status" value="1"/>
</dbReference>
<sequence>MLRGTHLTFLLAAIAPVFAVDTLVDLGYAKYAGAIHEPGVSKWLGMRYAAPPLGDLRFSAPQNPLNVSGIQNATQNGPICFPQKPTDWTVTGGLASGRYTTSEDCLYVSVFGPTGAKIDSNLPVMLFIQGGGFTSLSSANWDPSEIVREENVIVVQFNYRVGPYGFLQSEEVRAKGSLNNGIKDMMKALEWVQGNIVKFGGNPKQVVLNGVSAGGGGVGLLMAANLKNPPFVGGISESGGWVTMRTMDLGKEQYDCLVKEKKCGNTTDTLTCLRALPSRDVMTADCWFNPGIDGELYKDSMVNLFKQGTYSKVPTIWGACANEGTKYSAPQSTDSVEEAYKYLKNSDPTLSNSSLAILDKVYISKNDTVFPKSGRKWRQTANAIADIGNSCIAKNIQDYISRDGVPTYNYKYGVLDPADEAAGFGAWHTVETYAVWGPNRTDGGPPASYKTSNAPIIPIVRKYWGSFIRTLNPSTNRASGADEWKPYTGDATRERLFIQTNNTKMEFMSPAQSLRCQIVQPMTENLGKPPKKGTVTEFDLTLVSRYDGTSDSTSKSRRSKIARRQTSYDLHWNRVNKCSNRVKDTEHQASPF</sequence>
<dbReference type="InterPro" id="IPR002018">
    <property type="entry name" value="CarbesteraseB"/>
</dbReference>
<dbReference type="Proteomes" id="UP001595075">
    <property type="component" value="Unassembled WGS sequence"/>
</dbReference>
<evidence type="ECO:0000259" key="4">
    <source>
        <dbReference type="Pfam" id="PF00135"/>
    </source>
</evidence>
<accession>A0ABR4CKF1</accession>
<dbReference type="InterPro" id="IPR019819">
    <property type="entry name" value="Carboxylesterase_B_CS"/>
</dbReference>
<proteinExistence type="inferred from homology"/>
<dbReference type="EC" id="3.1.1.-" evidence="3"/>
<feature type="signal peptide" evidence="3">
    <location>
        <begin position="1"/>
        <end position="19"/>
    </location>
</feature>
<dbReference type="PANTHER" id="PTHR11559">
    <property type="entry name" value="CARBOXYLESTERASE"/>
    <property type="match status" value="1"/>
</dbReference>
<evidence type="ECO:0000313" key="6">
    <source>
        <dbReference type="Proteomes" id="UP001595075"/>
    </source>
</evidence>
<dbReference type="InterPro" id="IPR019826">
    <property type="entry name" value="Carboxylesterase_B_AS"/>
</dbReference>
<feature type="domain" description="Carboxylesterase type B" evidence="4">
    <location>
        <begin position="39"/>
        <end position="506"/>
    </location>
</feature>
<reference evidence="5 6" key="1">
    <citation type="journal article" date="2024" name="Commun. Biol.">
        <title>Comparative genomic analysis of thermophilic fungi reveals convergent evolutionary adaptations and gene losses.</title>
        <authorList>
            <person name="Steindorff A.S."/>
            <person name="Aguilar-Pontes M.V."/>
            <person name="Robinson A.J."/>
            <person name="Andreopoulos B."/>
            <person name="LaButti K."/>
            <person name="Kuo A."/>
            <person name="Mondo S."/>
            <person name="Riley R."/>
            <person name="Otillar R."/>
            <person name="Haridas S."/>
            <person name="Lipzen A."/>
            <person name="Grimwood J."/>
            <person name="Schmutz J."/>
            <person name="Clum A."/>
            <person name="Reid I.D."/>
            <person name="Moisan M.C."/>
            <person name="Butler G."/>
            <person name="Nguyen T.T.M."/>
            <person name="Dewar K."/>
            <person name="Conant G."/>
            <person name="Drula E."/>
            <person name="Henrissat B."/>
            <person name="Hansel C."/>
            <person name="Singer S."/>
            <person name="Hutchinson M.I."/>
            <person name="de Vries R.P."/>
            <person name="Natvig D.O."/>
            <person name="Powell A.J."/>
            <person name="Tsang A."/>
            <person name="Grigoriev I.V."/>
        </authorList>
    </citation>
    <scope>NUCLEOTIDE SEQUENCE [LARGE SCALE GENOMIC DNA]</scope>
    <source>
        <strain evidence="5 6">CBS 494.80</strain>
    </source>
</reference>
<evidence type="ECO:0000256" key="1">
    <source>
        <dbReference type="ARBA" id="ARBA00005964"/>
    </source>
</evidence>
<dbReference type="EMBL" id="JAZHXI010000007">
    <property type="protein sequence ID" value="KAL2069977.1"/>
    <property type="molecule type" value="Genomic_DNA"/>
</dbReference>
<comment type="caution">
    <text evidence="5">The sequence shown here is derived from an EMBL/GenBank/DDBJ whole genome shotgun (WGS) entry which is preliminary data.</text>
</comment>
<organism evidence="5 6">
    <name type="scientific">Oculimacula yallundae</name>
    <dbReference type="NCBI Taxonomy" id="86028"/>
    <lineage>
        <taxon>Eukaryota</taxon>
        <taxon>Fungi</taxon>
        <taxon>Dikarya</taxon>
        <taxon>Ascomycota</taxon>
        <taxon>Pezizomycotina</taxon>
        <taxon>Leotiomycetes</taxon>
        <taxon>Helotiales</taxon>
        <taxon>Ploettnerulaceae</taxon>
        <taxon>Oculimacula</taxon>
    </lineage>
</organism>
<evidence type="ECO:0000256" key="3">
    <source>
        <dbReference type="RuleBase" id="RU361235"/>
    </source>
</evidence>
<feature type="chain" id="PRO_5045013502" description="Carboxylic ester hydrolase" evidence="3">
    <location>
        <begin position="20"/>
        <end position="592"/>
    </location>
</feature>
<name>A0ABR4CKF1_9HELO</name>
<dbReference type="InterPro" id="IPR029058">
    <property type="entry name" value="AB_hydrolase_fold"/>
</dbReference>
<dbReference type="Pfam" id="PF00135">
    <property type="entry name" value="COesterase"/>
    <property type="match status" value="1"/>
</dbReference>
<gene>
    <name evidence="5" type="ORF">VTL71DRAFT_14657</name>
</gene>